<keyword evidence="2" id="KW-0472">Membrane</keyword>
<feature type="transmembrane region" description="Helical" evidence="2">
    <location>
        <begin position="115"/>
        <end position="132"/>
    </location>
</feature>
<keyword evidence="2" id="KW-1133">Transmembrane helix</keyword>
<evidence type="ECO:0000313" key="5">
    <source>
        <dbReference type="Proteomes" id="UP000009235"/>
    </source>
</evidence>
<dbReference type="EMBL" id="CP002786">
    <property type="protein sequence ID" value="AEF42277.1"/>
    <property type="molecule type" value="Genomic_DNA"/>
</dbReference>
<protein>
    <recommendedName>
        <fullName evidence="3">DUF1707 domain-containing protein</fullName>
    </recommendedName>
</protein>
<dbReference type="KEGG" id="asd:AS9A_3839"/>
<dbReference type="STRING" id="443218.AS9A_3839"/>
<proteinExistence type="predicted"/>
<feature type="transmembrane region" description="Helical" evidence="2">
    <location>
        <begin position="92"/>
        <end position="109"/>
    </location>
</feature>
<reference evidence="4 5" key="1">
    <citation type="journal article" date="2011" name="J. Bacteriol.">
        <title>Complete genome sequence of Amycolicicoccus subflavus DQS3-9A1T, an actinomycete isolated from crude oil-polluted soil.</title>
        <authorList>
            <person name="Cai M."/>
            <person name="Chen W.M."/>
            <person name="Nie Y."/>
            <person name="Chi C.Q."/>
            <person name="Wang Y.N."/>
            <person name="Tang Y.Q."/>
            <person name="Li G.Y."/>
            <person name="Wu X.L."/>
        </authorList>
    </citation>
    <scope>NUCLEOTIDE SEQUENCE [LARGE SCALE GENOMIC DNA]</scope>
    <source>
        <strain evidence="5">DSM 45089 / DQS3-9A1</strain>
    </source>
</reference>
<keyword evidence="2" id="KW-0812">Transmembrane</keyword>
<dbReference type="HOGENOM" id="CLU_102484_5_1_11"/>
<evidence type="ECO:0000256" key="2">
    <source>
        <dbReference type="SAM" id="Phobius"/>
    </source>
</evidence>
<evidence type="ECO:0000256" key="1">
    <source>
        <dbReference type="SAM" id="MobiDB-lite"/>
    </source>
</evidence>
<gene>
    <name evidence="4" type="ordered locus">AS9A_3839</name>
</gene>
<dbReference type="eggNOG" id="COG2314">
    <property type="taxonomic scope" value="Bacteria"/>
</dbReference>
<dbReference type="Pfam" id="PF08044">
    <property type="entry name" value="DUF1707"/>
    <property type="match status" value="1"/>
</dbReference>
<evidence type="ECO:0000313" key="4">
    <source>
        <dbReference type="EMBL" id="AEF42277.1"/>
    </source>
</evidence>
<organism evidence="4 5">
    <name type="scientific">Hoyosella subflava (strain DSM 45089 / JCM 17490 / NBRC 109087 / DQS3-9A1)</name>
    <name type="common">Amycolicicoccus subflavus</name>
    <dbReference type="NCBI Taxonomy" id="443218"/>
    <lineage>
        <taxon>Bacteria</taxon>
        <taxon>Bacillati</taxon>
        <taxon>Actinomycetota</taxon>
        <taxon>Actinomycetes</taxon>
        <taxon>Mycobacteriales</taxon>
        <taxon>Hoyosellaceae</taxon>
        <taxon>Hoyosella</taxon>
    </lineage>
</organism>
<dbReference type="AlphaFoldDB" id="F6EGN9"/>
<feature type="region of interest" description="Disordered" evidence="1">
    <location>
        <begin position="68"/>
        <end position="87"/>
    </location>
</feature>
<dbReference type="InterPro" id="IPR012551">
    <property type="entry name" value="DUF1707_SHOCT-like"/>
</dbReference>
<dbReference type="Proteomes" id="UP000009235">
    <property type="component" value="Chromosome"/>
</dbReference>
<sequence length="141" mass="15226">MAAMGDVPDIRVGHAERERAIAALNEHFSAGRLTLTEYDDRSARAVAATTRGDLDALFADLPLLPTRVGPAPPPAQQHPQIGKPSGRELPRGPIMALMPFVALTLFIVTDFQNNWLFFLLIPVTAILLFGFGSSDDNSGKC</sequence>
<feature type="domain" description="DUF1707" evidence="3">
    <location>
        <begin position="10"/>
        <end position="62"/>
    </location>
</feature>
<accession>F6EGN9</accession>
<keyword evidence="5" id="KW-1185">Reference proteome</keyword>
<evidence type="ECO:0000259" key="3">
    <source>
        <dbReference type="Pfam" id="PF08044"/>
    </source>
</evidence>
<name>F6EGN9_HOYSD</name>